<organism evidence="2">
    <name type="scientific">Neobodo designis</name>
    <name type="common">Flagellated protozoan</name>
    <name type="synonym">Bodo designis</name>
    <dbReference type="NCBI Taxonomy" id="312471"/>
    <lineage>
        <taxon>Eukaryota</taxon>
        <taxon>Discoba</taxon>
        <taxon>Euglenozoa</taxon>
        <taxon>Kinetoplastea</taxon>
        <taxon>Metakinetoplastina</taxon>
        <taxon>Neobodonida</taxon>
        <taxon>Neobodo</taxon>
    </lineage>
</organism>
<gene>
    <name evidence="2" type="ORF">NDES1114_LOCUS26143</name>
</gene>
<accession>A0A7S1MQD3</accession>
<keyword evidence="1" id="KW-1133">Transmembrane helix</keyword>
<protein>
    <recommendedName>
        <fullName evidence="3">Transmembrane protein</fullName>
    </recommendedName>
</protein>
<evidence type="ECO:0008006" key="3">
    <source>
        <dbReference type="Google" id="ProtNLM"/>
    </source>
</evidence>
<keyword evidence="1" id="KW-0812">Transmembrane</keyword>
<evidence type="ECO:0000256" key="1">
    <source>
        <dbReference type="SAM" id="Phobius"/>
    </source>
</evidence>
<proteinExistence type="predicted"/>
<dbReference type="EMBL" id="HBGF01039076">
    <property type="protein sequence ID" value="CAD9138092.1"/>
    <property type="molecule type" value="Transcribed_RNA"/>
</dbReference>
<sequence>MLRRTARVCYFMADKDSLSKTSKGKGGFTMPNDPDRMRMYEEMQVGHCRKKIMEKREAAEKEAALPLADRIRRSMVANEQFSVDLVKTAGLDAEAEYVRYNKALRAKRALATRQFYMWFVWIWLSGCMLYYFFGAFFV</sequence>
<keyword evidence="1" id="KW-0472">Membrane</keyword>
<name>A0A7S1MQD3_NEODS</name>
<dbReference type="AlphaFoldDB" id="A0A7S1MQD3"/>
<evidence type="ECO:0000313" key="2">
    <source>
        <dbReference type="EMBL" id="CAD9138092.1"/>
    </source>
</evidence>
<feature type="transmembrane region" description="Helical" evidence="1">
    <location>
        <begin position="115"/>
        <end position="133"/>
    </location>
</feature>
<reference evidence="2" key="1">
    <citation type="submission" date="2021-01" db="EMBL/GenBank/DDBJ databases">
        <authorList>
            <person name="Corre E."/>
            <person name="Pelletier E."/>
            <person name="Niang G."/>
            <person name="Scheremetjew M."/>
            <person name="Finn R."/>
            <person name="Kale V."/>
            <person name="Holt S."/>
            <person name="Cochrane G."/>
            <person name="Meng A."/>
            <person name="Brown T."/>
            <person name="Cohen L."/>
        </authorList>
    </citation>
    <scope>NUCLEOTIDE SEQUENCE</scope>
    <source>
        <strain evidence="2">CCAP 1951/1</strain>
    </source>
</reference>